<evidence type="ECO:0000313" key="6">
    <source>
        <dbReference type="Proteomes" id="UP000037151"/>
    </source>
</evidence>
<evidence type="ECO:0000313" key="5">
    <source>
        <dbReference type="EMBL" id="KND26204.1"/>
    </source>
</evidence>
<feature type="domain" description="Non-reducing end beta-L-arabinofuranosidase-like GH127 C-terminal" evidence="4">
    <location>
        <begin position="513"/>
        <end position="624"/>
    </location>
</feature>
<dbReference type="Gene3D" id="1.50.10.10">
    <property type="match status" value="1"/>
</dbReference>
<feature type="domain" description="Non-reducing end beta-L-arabinofuranosidase-like GH127 catalytic" evidence="2">
    <location>
        <begin position="23"/>
        <end position="408"/>
    </location>
</feature>
<dbReference type="InterPro" id="IPR049046">
    <property type="entry name" value="Beta-AFase-like_GH127_middle"/>
</dbReference>
<dbReference type="InterPro" id="IPR049049">
    <property type="entry name" value="Beta-AFase-like_GH127_C"/>
</dbReference>
<dbReference type="Pfam" id="PF20736">
    <property type="entry name" value="Glyco_hydro127M"/>
    <property type="match status" value="1"/>
</dbReference>
<dbReference type="EMBL" id="JPPY01000214">
    <property type="protein sequence ID" value="KND26204.1"/>
    <property type="molecule type" value="Genomic_DNA"/>
</dbReference>
<proteinExistence type="predicted"/>
<feature type="domain" description="Non-reducing end beta-L-arabinofuranosidase-like GH127 middle" evidence="3">
    <location>
        <begin position="420"/>
        <end position="510"/>
    </location>
</feature>
<dbReference type="Pfam" id="PF07944">
    <property type="entry name" value="Beta-AFase-like_GH127_cat"/>
    <property type="match status" value="1"/>
</dbReference>
<feature type="compositionally biased region" description="Low complexity" evidence="1">
    <location>
        <begin position="569"/>
        <end position="579"/>
    </location>
</feature>
<dbReference type="Proteomes" id="UP000037151">
    <property type="component" value="Unassembled WGS sequence"/>
</dbReference>
<organism evidence="5 6">
    <name type="scientific">Streptomyces acidiscabies</name>
    <dbReference type="NCBI Taxonomy" id="42234"/>
    <lineage>
        <taxon>Bacteria</taxon>
        <taxon>Bacillati</taxon>
        <taxon>Actinomycetota</taxon>
        <taxon>Actinomycetes</taxon>
        <taxon>Kitasatosporales</taxon>
        <taxon>Streptomycetaceae</taxon>
        <taxon>Streptomyces</taxon>
    </lineage>
</organism>
<dbReference type="InterPro" id="IPR012341">
    <property type="entry name" value="6hp_glycosidase-like_sf"/>
</dbReference>
<evidence type="ECO:0000259" key="2">
    <source>
        <dbReference type="Pfam" id="PF07944"/>
    </source>
</evidence>
<sequence>MAGPLATPVVPGRGRLRPLGLGEVRITGGFWAGRRRTNATATLDHCRYWMERVGWIGNFRAAAEGRIRHDRRGREFADSDVYKLLEAMAWDGDRDPEIAALTEAVALAQEPDGYLGTAYGRPGQQPRYSDLAWGHELYCYGHLIQAGVAQTRARGEGELAKIARRAADHVCTTFGAGANDGLCGHPEIETALVELFRATGEQRYLDQAALLIERRGQRTLADGEFGRAYFQDDVPVREATVFRGHAVRALYLAAGAVDVAVETGDDELLAAVERQWEATVARRTYLTGGMGSHHRDEAFGDDHVLPPDRAYSETCAGVASTMLAWRLLLATGNPRYADLAERTLFNVVATSPSPDGRSFFYANTLHRRTRGTVPAPDTESPRAQSGLRAPWFAVSCCPTNVARALAALPTQLATTDAHGIQLHQYADAEITTGPYALRIRTDYPYDGTVTVTVDRTPAHPWTLSLRVPAWARGTAAWLTDSTGTRRPVTPGTATVTRAFRPGDEITLTLPVTPRWITPDPRIDAVRGTVAVQRGPVVYCAESTDLPGDRDVDAVQITPDGPLEDGPGGTVVAPGATTTPPDDDWPYHPRDETRPAPAPQPTGIVLVPYHSWANRGPSTMRVWLPVEG</sequence>
<feature type="compositionally biased region" description="Basic and acidic residues" evidence="1">
    <location>
        <begin position="584"/>
        <end position="593"/>
    </location>
</feature>
<dbReference type="InterPro" id="IPR008928">
    <property type="entry name" value="6-hairpin_glycosidase_sf"/>
</dbReference>
<evidence type="ECO:0000259" key="3">
    <source>
        <dbReference type="Pfam" id="PF20736"/>
    </source>
</evidence>
<name>A0A0L0JLC1_9ACTN</name>
<dbReference type="PATRIC" id="fig|42234.21.peg.8020"/>
<comment type="caution">
    <text evidence="5">The sequence shown here is derived from an EMBL/GenBank/DDBJ whole genome shotgun (WGS) entry which is preliminary data.</text>
</comment>
<reference evidence="6" key="1">
    <citation type="submission" date="2014-07" db="EMBL/GenBank/DDBJ databases">
        <title>Genome sequencing of plant-pathogenic Streptomyces species.</title>
        <authorList>
            <person name="Harrison J."/>
            <person name="Sapp M."/>
            <person name="Thwaites R."/>
            <person name="Studholme D.J."/>
        </authorList>
    </citation>
    <scope>NUCLEOTIDE SEQUENCE [LARGE SCALE GENOMIC DNA]</scope>
    <source>
        <strain evidence="6">NCPPB 4445</strain>
    </source>
</reference>
<dbReference type="Pfam" id="PF20737">
    <property type="entry name" value="Glyco_hydro127C"/>
    <property type="match status" value="1"/>
</dbReference>
<dbReference type="GO" id="GO:0005975">
    <property type="term" value="P:carbohydrate metabolic process"/>
    <property type="evidence" value="ECO:0007669"/>
    <property type="project" value="InterPro"/>
</dbReference>
<evidence type="ECO:0008006" key="7">
    <source>
        <dbReference type="Google" id="ProtNLM"/>
    </source>
</evidence>
<dbReference type="PANTHER" id="PTHR43465:SF2">
    <property type="entry name" value="DUF1680 DOMAIN PROTEIN (AFU_ORTHOLOGUE AFUA_1G08910)"/>
    <property type="match status" value="1"/>
</dbReference>
<dbReference type="SUPFAM" id="SSF48208">
    <property type="entry name" value="Six-hairpin glycosidases"/>
    <property type="match status" value="1"/>
</dbReference>
<evidence type="ECO:0000256" key="1">
    <source>
        <dbReference type="SAM" id="MobiDB-lite"/>
    </source>
</evidence>
<dbReference type="InterPro" id="IPR012878">
    <property type="entry name" value="Beta-AFase-like_GH127_cat"/>
</dbReference>
<dbReference type="PANTHER" id="PTHR43465">
    <property type="entry name" value="DUF1680 DOMAIN PROTEIN (AFU_ORTHOLOGUE AFUA_1G08910)"/>
    <property type="match status" value="1"/>
</dbReference>
<dbReference type="AlphaFoldDB" id="A0A0L0JLC1"/>
<gene>
    <name evidence="5" type="ORF">IQ63_38960</name>
</gene>
<dbReference type="OrthoDB" id="9757939at2"/>
<feature type="region of interest" description="Disordered" evidence="1">
    <location>
        <begin position="557"/>
        <end position="601"/>
    </location>
</feature>
<accession>A0A0L0JLC1</accession>
<dbReference type="InterPro" id="IPR049174">
    <property type="entry name" value="Beta-AFase-like"/>
</dbReference>
<protein>
    <recommendedName>
        <fullName evidence="7">Non-reducing end beta-L-arabinofuranosidase</fullName>
    </recommendedName>
</protein>
<dbReference type="RefSeq" id="WP_050375511.1">
    <property type="nucleotide sequence ID" value="NZ_KQ257834.1"/>
</dbReference>
<evidence type="ECO:0000259" key="4">
    <source>
        <dbReference type="Pfam" id="PF20737"/>
    </source>
</evidence>